<dbReference type="InterPro" id="IPR050261">
    <property type="entry name" value="FrsA_esterase"/>
</dbReference>
<keyword evidence="1" id="KW-0732">Signal</keyword>
<keyword evidence="4" id="KW-1185">Reference proteome</keyword>
<dbReference type="Proteomes" id="UP000606494">
    <property type="component" value="Unassembled WGS sequence"/>
</dbReference>
<dbReference type="EMBL" id="JACNYK010000001">
    <property type="protein sequence ID" value="MBD1424627.1"/>
    <property type="molecule type" value="Genomic_DNA"/>
</dbReference>
<feature type="domain" description="Xaa-Pro dipeptidyl-peptidase-like" evidence="2">
    <location>
        <begin position="176"/>
        <end position="331"/>
    </location>
</feature>
<dbReference type="InterPro" id="IPR000383">
    <property type="entry name" value="Xaa-Pro-like_dom"/>
</dbReference>
<reference evidence="3 4" key="1">
    <citation type="submission" date="2020-08" db="EMBL/GenBank/DDBJ databases">
        <title>Sphingobacterium sp. DN00404 isolated from aquaculture water.</title>
        <authorList>
            <person name="Zhang M."/>
        </authorList>
    </citation>
    <scope>NUCLEOTIDE SEQUENCE [LARGE SCALE GENOMIC DNA]</scope>
    <source>
        <strain evidence="3 4">KCTC 32294</strain>
    </source>
</reference>
<organism evidence="3 4">
    <name type="scientific">Sphingobacterium arenae</name>
    <dbReference type="NCBI Taxonomy" id="1280598"/>
    <lineage>
        <taxon>Bacteria</taxon>
        <taxon>Pseudomonadati</taxon>
        <taxon>Bacteroidota</taxon>
        <taxon>Sphingobacteriia</taxon>
        <taxon>Sphingobacteriales</taxon>
        <taxon>Sphingobacteriaceae</taxon>
        <taxon>Sphingobacterium</taxon>
    </lineage>
</organism>
<dbReference type="Gene3D" id="3.40.50.1820">
    <property type="entry name" value="alpha/beta hydrolase"/>
    <property type="match status" value="1"/>
</dbReference>
<dbReference type="PANTHER" id="PTHR22946">
    <property type="entry name" value="DIENELACTONE HYDROLASE DOMAIN-CONTAINING PROTEIN-RELATED"/>
    <property type="match status" value="1"/>
</dbReference>
<sequence length="462" mass="52774">MKRILMIVGLCWCCWTGAVQAQNSDDKYRVPLKDVIDMLEARYDIQIKYDESQVKDKWLNYAKWRFRPDVDETLRNVLGPLDMKVNKEGERKYKLKEYEYYRWEPQDGWDYLDYLAAQYQDKASWESRKQEIRADLYKALKLSPLPSLPESVPLVTKKRKFTDYTVENFALEILPGVYINGSIYRPLNSKGGVPLVMSPDGHWFGHRFRKDAQIRCAMLAKMGAVAVSYDLFAWGESGLQFDYSDHRRSLAVTIQTLGALRILDWMLADQQIDEERVGICGGSGGGSQSVLLTALDDRIKLSVPVVSLSSYHFGGCPCESGMPIHAAARGTNNVELAAMAAPRPQLLISDGHDWTAQMPEHDFPYLQKIYAYYGKADYVENVHLPEDGHDFGYSKRKPVYDFITKHFRLDTRGLKNAAGDYDESRCVIEEETALYAFGPNGENLPSNAIKGYENLEKLFKDQ</sequence>
<protein>
    <submittedName>
        <fullName evidence="3">Acetylxylan esterase</fullName>
    </submittedName>
</protein>
<dbReference type="PANTHER" id="PTHR22946:SF8">
    <property type="entry name" value="ACETYL XYLAN ESTERASE DOMAIN-CONTAINING PROTEIN"/>
    <property type="match status" value="1"/>
</dbReference>
<feature type="chain" id="PRO_5046856419" evidence="1">
    <location>
        <begin position="22"/>
        <end position="462"/>
    </location>
</feature>
<name>A0ABR7Y029_9SPHI</name>
<evidence type="ECO:0000313" key="3">
    <source>
        <dbReference type="EMBL" id="MBD1424627.1"/>
    </source>
</evidence>
<dbReference type="SUPFAM" id="SSF53474">
    <property type="entry name" value="alpha/beta-Hydrolases"/>
    <property type="match status" value="1"/>
</dbReference>
<dbReference type="RefSeq" id="WP_190307751.1">
    <property type="nucleotide sequence ID" value="NZ_JACNYK010000001.1"/>
</dbReference>
<feature type="signal peptide" evidence="1">
    <location>
        <begin position="1"/>
        <end position="21"/>
    </location>
</feature>
<accession>A0ABR7Y029</accession>
<dbReference type="Pfam" id="PF02129">
    <property type="entry name" value="Peptidase_S15"/>
    <property type="match status" value="1"/>
</dbReference>
<evidence type="ECO:0000313" key="4">
    <source>
        <dbReference type="Proteomes" id="UP000606494"/>
    </source>
</evidence>
<evidence type="ECO:0000256" key="1">
    <source>
        <dbReference type="SAM" id="SignalP"/>
    </source>
</evidence>
<evidence type="ECO:0000259" key="2">
    <source>
        <dbReference type="Pfam" id="PF02129"/>
    </source>
</evidence>
<comment type="caution">
    <text evidence="3">The sequence shown here is derived from an EMBL/GenBank/DDBJ whole genome shotgun (WGS) entry which is preliminary data.</text>
</comment>
<dbReference type="InterPro" id="IPR029058">
    <property type="entry name" value="AB_hydrolase_fold"/>
</dbReference>
<proteinExistence type="predicted"/>
<gene>
    <name evidence="3" type="ORF">H8B17_03450</name>
</gene>